<dbReference type="PROSITE" id="PS00087">
    <property type="entry name" value="SOD_CU_ZN_1"/>
    <property type="match status" value="1"/>
</dbReference>
<evidence type="ECO:0000256" key="4">
    <source>
        <dbReference type="ARBA" id="ARBA00022525"/>
    </source>
</evidence>
<keyword evidence="12" id="KW-1015">Disulfide bond</keyword>
<evidence type="ECO:0000256" key="6">
    <source>
        <dbReference type="ARBA" id="ARBA00022729"/>
    </source>
</evidence>
<reference evidence="18" key="1">
    <citation type="thesis" date="2021" institute="BYU ScholarsArchive" country="Provo, UT, USA">
        <title>Applications of and Algorithms for Genome Assembly and Genomic Analyses with an Emphasis on Marine Teleosts.</title>
        <authorList>
            <person name="Pickett B.D."/>
        </authorList>
    </citation>
    <scope>NUCLEOTIDE SEQUENCE</scope>
    <source>
        <strain evidence="18">HI-2016</strain>
    </source>
</reference>
<evidence type="ECO:0000259" key="17">
    <source>
        <dbReference type="Pfam" id="PF00080"/>
    </source>
</evidence>
<dbReference type="PROSITE" id="PS51257">
    <property type="entry name" value="PROKAR_LIPOPROTEIN"/>
    <property type="match status" value="1"/>
</dbReference>
<keyword evidence="11" id="KW-0333">Golgi apparatus</keyword>
<dbReference type="PRINTS" id="PR00068">
    <property type="entry name" value="CUZNDISMTASE"/>
</dbReference>
<keyword evidence="5 15" id="KW-0479">Metal-binding</keyword>
<evidence type="ECO:0000256" key="11">
    <source>
        <dbReference type="ARBA" id="ARBA00023034"/>
    </source>
</evidence>
<proteinExistence type="inferred from homology"/>
<protein>
    <recommendedName>
        <fullName evidence="15">Superoxide dismutase [Cu-Zn]</fullName>
        <ecNumber evidence="15">1.15.1.1</ecNumber>
    </recommendedName>
</protein>
<accession>A0A8T2NQL6</accession>
<dbReference type="GO" id="GO:0005576">
    <property type="term" value="C:extracellular region"/>
    <property type="evidence" value="ECO:0007669"/>
    <property type="project" value="UniProtKB-SubCell"/>
</dbReference>
<dbReference type="InterPro" id="IPR018152">
    <property type="entry name" value="SOD_Cu/Zn_BS"/>
</dbReference>
<evidence type="ECO:0000256" key="5">
    <source>
        <dbReference type="ARBA" id="ARBA00022723"/>
    </source>
</evidence>
<keyword evidence="19" id="KW-1185">Reference proteome</keyword>
<evidence type="ECO:0000313" key="19">
    <source>
        <dbReference type="Proteomes" id="UP000824540"/>
    </source>
</evidence>
<evidence type="ECO:0000256" key="14">
    <source>
        <dbReference type="ARBA" id="ARBA00060347"/>
    </source>
</evidence>
<evidence type="ECO:0000256" key="13">
    <source>
        <dbReference type="ARBA" id="ARBA00023180"/>
    </source>
</evidence>
<keyword evidence="7 15" id="KW-0862">Zinc</keyword>
<dbReference type="AlphaFoldDB" id="A0A8T2NQL6"/>
<comment type="caution">
    <text evidence="18">The sequence shown here is derived from an EMBL/GenBank/DDBJ whole genome shotgun (WGS) entry which is preliminary data.</text>
</comment>
<evidence type="ECO:0000313" key="18">
    <source>
        <dbReference type="EMBL" id="KAG9342394.1"/>
    </source>
</evidence>
<evidence type="ECO:0000256" key="8">
    <source>
        <dbReference type="ARBA" id="ARBA00022862"/>
    </source>
</evidence>
<comment type="function">
    <text evidence="15">Destroys radicals which are normally produced within the cells and which are toxic to biological systems.</text>
</comment>
<comment type="function">
    <text evidence="14">Protect the extracellular space from toxic effect of reactive oxygen intermediates by converting superoxide radicals into hydrogen peroxide and oxygen.</text>
</comment>
<evidence type="ECO:0000256" key="16">
    <source>
        <dbReference type="SAM" id="SignalP"/>
    </source>
</evidence>
<evidence type="ECO:0000256" key="9">
    <source>
        <dbReference type="ARBA" id="ARBA00023002"/>
    </source>
</evidence>
<dbReference type="OrthoDB" id="666972at2759"/>
<dbReference type="GO" id="GO:0005794">
    <property type="term" value="C:Golgi apparatus"/>
    <property type="evidence" value="ECO:0007669"/>
    <property type="project" value="UniProtKB-SubCell"/>
</dbReference>
<dbReference type="Pfam" id="PF00080">
    <property type="entry name" value="Sod_Cu"/>
    <property type="match status" value="1"/>
</dbReference>
<dbReference type="GO" id="GO:0005507">
    <property type="term" value="F:copper ion binding"/>
    <property type="evidence" value="ECO:0007669"/>
    <property type="project" value="InterPro"/>
</dbReference>
<dbReference type="GO" id="GO:0004784">
    <property type="term" value="F:superoxide dismutase activity"/>
    <property type="evidence" value="ECO:0007669"/>
    <property type="project" value="UniProtKB-EC"/>
</dbReference>
<keyword evidence="10 15" id="KW-0186">Copper</keyword>
<comment type="cofactor">
    <cofactor evidence="15">
        <name>Zn(2+)</name>
        <dbReference type="ChEBI" id="CHEBI:29105"/>
    </cofactor>
    <text evidence="15">Binds 1 zinc ion per subunit.</text>
</comment>
<sequence>MSRFSCPLLLVFIGLIGCGSENYAGTGRVTPPEADEFNGTLYATCKMRPSTKLPVGQPKVYGHVLFRQDGPEEELQVLFNLHGFPAVERRVRAIHIHQYGDLSDGCDATGGHYNPQGVAHPGHPGDFGNFLSRQGRVNQRITARQGATLFGGLSVLGRAVVIHEKEDDLGRGGDAGSLLHGNAGRRLACCVIGISNQKLWERTTHQQLRRRT</sequence>
<evidence type="ECO:0000256" key="15">
    <source>
        <dbReference type="RuleBase" id="RU000393"/>
    </source>
</evidence>
<name>A0A8T2NQL6_9TELE</name>
<dbReference type="SUPFAM" id="SSF49329">
    <property type="entry name" value="Cu,Zn superoxide dismutase-like"/>
    <property type="match status" value="1"/>
</dbReference>
<comment type="similarity">
    <text evidence="3 15">Belongs to the Cu-Zn superoxide dismutase family.</text>
</comment>
<comment type="catalytic activity">
    <reaction evidence="15">
        <text>2 superoxide + 2 H(+) = H2O2 + O2</text>
        <dbReference type="Rhea" id="RHEA:20696"/>
        <dbReference type="ChEBI" id="CHEBI:15378"/>
        <dbReference type="ChEBI" id="CHEBI:15379"/>
        <dbReference type="ChEBI" id="CHEBI:16240"/>
        <dbReference type="ChEBI" id="CHEBI:18421"/>
        <dbReference type="EC" id="1.15.1.1"/>
    </reaction>
</comment>
<dbReference type="PROSITE" id="PS00332">
    <property type="entry name" value="SOD_CU_ZN_2"/>
    <property type="match status" value="1"/>
</dbReference>
<keyword evidence="9 15" id="KW-0560">Oxidoreductase</keyword>
<keyword evidence="13" id="KW-0325">Glycoprotein</keyword>
<dbReference type="CDD" id="cd00305">
    <property type="entry name" value="Cu-Zn_Superoxide_Dismutase"/>
    <property type="match status" value="1"/>
</dbReference>
<feature type="signal peptide" evidence="16">
    <location>
        <begin position="1"/>
        <end position="20"/>
    </location>
</feature>
<evidence type="ECO:0000256" key="3">
    <source>
        <dbReference type="ARBA" id="ARBA00010457"/>
    </source>
</evidence>
<keyword evidence="8" id="KW-0049">Antioxidant</keyword>
<dbReference type="InterPro" id="IPR036423">
    <property type="entry name" value="SOD-like_Cu/Zn_dom_sf"/>
</dbReference>
<evidence type="ECO:0000256" key="2">
    <source>
        <dbReference type="ARBA" id="ARBA00004601"/>
    </source>
</evidence>
<dbReference type="InterPro" id="IPR024134">
    <property type="entry name" value="SOD_Cu/Zn_/chaperone"/>
</dbReference>
<dbReference type="InterPro" id="IPR001424">
    <property type="entry name" value="SOD_Cu_Zn_dom"/>
</dbReference>
<organism evidence="18 19">
    <name type="scientific">Albula glossodonta</name>
    <name type="common">roundjaw bonefish</name>
    <dbReference type="NCBI Taxonomy" id="121402"/>
    <lineage>
        <taxon>Eukaryota</taxon>
        <taxon>Metazoa</taxon>
        <taxon>Chordata</taxon>
        <taxon>Craniata</taxon>
        <taxon>Vertebrata</taxon>
        <taxon>Euteleostomi</taxon>
        <taxon>Actinopterygii</taxon>
        <taxon>Neopterygii</taxon>
        <taxon>Teleostei</taxon>
        <taxon>Albuliformes</taxon>
        <taxon>Albulidae</taxon>
        <taxon>Albula</taxon>
    </lineage>
</organism>
<dbReference type="FunFam" id="2.60.40.200:FF:000008">
    <property type="entry name" value="Superoxide dismutase [Cu-Zn]"/>
    <property type="match status" value="1"/>
</dbReference>
<evidence type="ECO:0000256" key="12">
    <source>
        <dbReference type="ARBA" id="ARBA00023157"/>
    </source>
</evidence>
<dbReference type="Gene3D" id="2.60.40.200">
    <property type="entry name" value="Superoxide dismutase, copper/zinc binding domain"/>
    <property type="match status" value="1"/>
</dbReference>
<feature type="domain" description="Superoxide dismutase copper/zinc binding" evidence="17">
    <location>
        <begin position="60"/>
        <end position="192"/>
    </location>
</feature>
<evidence type="ECO:0000256" key="10">
    <source>
        <dbReference type="ARBA" id="ARBA00023008"/>
    </source>
</evidence>
<keyword evidence="6 16" id="KW-0732">Signal</keyword>
<comment type="cofactor">
    <cofactor evidence="15">
        <name>Cu cation</name>
        <dbReference type="ChEBI" id="CHEBI:23378"/>
    </cofactor>
    <text evidence="15">Binds 1 copper ion per subunit.</text>
</comment>
<evidence type="ECO:0000256" key="7">
    <source>
        <dbReference type="ARBA" id="ARBA00022833"/>
    </source>
</evidence>
<dbReference type="EMBL" id="JAFBMS010000028">
    <property type="protein sequence ID" value="KAG9342394.1"/>
    <property type="molecule type" value="Genomic_DNA"/>
</dbReference>
<dbReference type="EC" id="1.15.1.1" evidence="15"/>
<dbReference type="PANTHER" id="PTHR10003">
    <property type="entry name" value="SUPEROXIDE DISMUTASE CU-ZN -RELATED"/>
    <property type="match status" value="1"/>
</dbReference>
<keyword evidence="4" id="KW-0964">Secreted</keyword>
<comment type="subcellular location">
    <subcellularLocation>
        <location evidence="2">Golgi apparatus</location>
        <location evidence="2">trans-Golgi network</location>
    </subcellularLocation>
    <subcellularLocation>
        <location evidence="1">Secreted</location>
        <location evidence="1">Extracellular space</location>
    </subcellularLocation>
</comment>
<dbReference type="Proteomes" id="UP000824540">
    <property type="component" value="Unassembled WGS sequence"/>
</dbReference>
<feature type="chain" id="PRO_5035909671" description="Superoxide dismutase [Cu-Zn]" evidence="16">
    <location>
        <begin position="21"/>
        <end position="212"/>
    </location>
</feature>
<evidence type="ECO:0000256" key="1">
    <source>
        <dbReference type="ARBA" id="ARBA00004239"/>
    </source>
</evidence>
<gene>
    <name evidence="18" type="ORF">JZ751_016396</name>
</gene>